<dbReference type="EMBL" id="FORT01000022">
    <property type="protein sequence ID" value="SFK86226.1"/>
    <property type="molecule type" value="Genomic_DNA"/>
</dbReference>
<dbReference type="Proteomes" id="UP000198915">
    <property type="component" value="Unassembled WGS sequence"/>
</dbReference>
<dbReference type="PANTHER" id="PTHR34975">
    <property type="entry name" value="SPORE GERMINATION PROTEIN A2"/>
    <property type="match status" value="1"/>
</dbReference>
<evidence type="ECO:0000256" key="7">
    <source>
        <dbReference type="ARBA" id="ARBA00023136"/>
    </source>
</evidence>
<keyword evidence="5 8" id="KW-0812">Transmembrane</keyword>
<feature type="transmembrane region" description="Helical" evidence="8">
    <location>
        <begin position="42"/>
        <end position="62"/>
    </location>
</feature>
<dbReference type="PANTHER" id="PTHR34975:SF2">
    <property type="entry name" value="SPORE GERMINATION PROTEIN A2"/>
    <property type="match status" value="1"/>
</dbReference>
<comment type="subcellular location">
    <subcellularLocation>
        <location evidence="1">Membrane</location>
        <topology evidence="1">Multi-pass membrane protein</topology>
    </subcellularLocation>
</comment>
<feature type="transmembrane region" description="Helical" evidence="8">
    <location>
        <begin position="224"/>
        <end position="250"/>
    </location>
</feature>
<organism evidence="9 10">
    <name type="scientific">Brevibacillus centrosporus</name>
    <dbReference type="NCBI Taxonomy" id="54910"/>
    <lineage>
        <taxon>Bacteria</taxon>
        <taxon>Bacillati</taxon>
        <taxon>Bacillota</taxon>
        <taxon>Bacilli</taxon>
        <taxon>Bacillales</taxon>
        <taxon>Paenibacillaceae</taxon>
        <taxon>Brevibacillus</taxon>
    </lineage>
</organism>
<feature type="transmembrane region" description="Helical" evidence="8">
    <location>
        <begin position="196"/>
        <end position="217"/>
    </location>
</feature>
<dbReference type="AlphaFoldDB" id="A0A1I4D227"/>
<keyword evidence="7 8" id="KW-0472">Membrane</keyword>
<feature type="transmembrane region" description="Helical" evidence="8">
    <location>
        <begin position="320"/>
        <end position="342"/>
    </location>
</feature>
<evidence type="ECO:0000256" key="5">
    <source>
        <dbReference type="ARBA" id="ARBA00022692"/>
    </source>
</evidence>
<keyword evidence="4" id="KW-0309">Germination</keyword>
<feature type="transmembrane region" description="Helical" evidence="8">
    <location>
        <begin position="156"/>
        <end position="176"/>
    </location>
</feature>
<dbReference type="STRING" id="1884381.SAMN05518846_1221"/>
<comment type="similarity">
    <text evidence="2">Belongs to the amino acid-polyamine-organocation (APC) superfamily. Spore germination protein (SGP) (TC 2.A.3.9) family.</text>
</comment>
<feature type="transmembrane region" description="Helical" evidence="8">
    <location>
        <begin position="348"/>
        <end position="367"/>
    </location>
</feature>
<evidence type="ECO:0000256" key="2">
    <source>
        <dbReference type="ARBA" id="ARBA00007998"/>
    </source>
</evidence>
<dbReference type="InterPro" id="IPR004761">
    <property type="entry name" value="Spore_GerAB"/>
</dbReference>
<reference evidence="10" key="1">
    <citation type="submission" date="2016-10" db="EMBL/GenBank/DDBJ databases">
        <authorList>
            <person name="Varghese N."/>
            <person name="Submissions S."/>
        </authorList>
    </citation>
    <scope>NUCLEOTIDE SEQUENCE [LARGE SCALE GENOMIC DNA]</scope>
    <source>
        <strain evidence="10">OK042</strain>
    </source>
</reference>
<name>A0A1I4D227_9BACL</name>
<evidence type="ECO:0000313" key="10">
    <source>
        <dbReference type="Proteomes" id="UP000198915"/>
    </source>
</evidence>
<evidence type="ECO:0000256" key="3">
    <source>
        <dbReference type="ARBA" id="ARBA00022448"/>
    </source>
</evidence>
<dbReference type="NCBIfam" id="TIGR00912">
    <property type="entry name" value="2A0309"/>
    <property type="match status" value="1"/>
</dbReference>
<evidence type="ECO:0000256" key="1">
    <source>
        <dbReference type="ARBA" id="ARBA00004141"/>
    </source>
</evidence>
<dbReference type="GO" id="GO:0009847">
    <property type="term" value="P:spore germination"/>
    <property type="evidence" value="ECO:0007669"/>
    <property type="project" value="InterPro"/>
</dbReference>
<keyword evidence="6 8" id="KW-1133">Transmembrane helix</keyword>
<accession>A0A1I4D227</accession>
<protein>
    <submittedName>
        <fullName evidence="9">Spore germination protein</fullName>
    </submittedName>
</protein>
<gene>
    <name evidence="9" type="ORF">SAMN05518846_1221</name>
</gene>
<proteinExistence type="inferred from homology"/>
<keyword evidence="3" id="KW-0813">Transport</keyword>
<dbReference type="GO" id="GO:0016020">
    <property type="term" value="C:membrane"/>
    <property type="evidence" value="ECO:0007669"/>
    <property type="project" value="UniProtKB-SubCell"/>
</dbReference>
<feature type="transmembrane region" description="Helical" evidence="8">
    <location>
        <begin position="12"/>
        <end position="30"/>
    </location>
</feature>
<feature type="transmembrane region" description="Helical" evidence="8">
    <location>
        <begin position="282"/>
        <end position="308"/>
    </location>
</feature>
<keyword evidence="10" id="KW-1185">Reference proteome</keyword>
<feature type="transmembrane region" description="Helical" evidence="8">
    <location>
        <begin position="117"/>
        <end position="144"/>
    </location>
</feature>
<dbReference type="Pfam" id="PF03845">
    <property type="entry name" value="Spore_permease"/>
    <property type="match status" value="1"/>
</dbReference>
<sequence length="383" mass="43228">MKSQRRVVSTWQLISFMISSMIGVGILSMPRTASETLNEMGWMGPIVGGLIAMLPLLGMVYLSKEYPGLTFIEYSPLILCGEKHVKWGKILCIPWFFIFFSFQFLNAGMVARGFGEVVVTAVLLETPLEAILITLFLIVLFLCMHEVDVLVRVNELLFPIMLIPVFLIPYVSLTSADWNNLLPLHLDSFEALVETGINTFSLYTGYELLMIFFGLAMPGAKIGLATWIGLVFTVVSYALTAVAGIVVFGYEELQNMIWPTLELVKTATRTGWFPERLESAFLAIWVASVFTTLGNMFYSTVYGIRLLLGKSIRFQRILSFVLLIPLLYVTLLPQSIVEFFAYARYLTYYGYISTVLIPVLLAIIHWLRKKTFDETQDSKKGVT</sequence>
<dbReference type="RefSeq" id="WP_092275987.1">
    <property type="nucleotide sequence ID" value="NZ_BJOE01000026.1"/>
</dbReference>
<evidence type="ECO:0000256" key="6">
    <source>
        <dbReference type="ARBA" id="ARBA00022989"/>
    </source>
</evidence>
<feature type="transmembrane region" description="Helical" evidence="8">
    <location>
        <begin position="90"/>
        <end position="111"/>
    </location>
</feature>
<evidence type="ECO:0000313" key="9">
    <source>
        <dbReference type="EMBL" id="SFK86226.1"/>
    </source>
</evidence>
<evidence type="ECO:0000256" key="4">
    <source>
        <dbReference type="ARBA" id="ARBA00022544"/>
    </source>
</evidence>
<evidence type="ECO:0000256" key="8">
    <source>
        <dbReference type="SAM" id="Phobius"/>
    </source>
</evidence>
<dbReference type="Gene3D" id="1.20.1740.10">
    <property type="entry name" value="Amino acid/polyamine transporter I"/>
    <property type="match status" value="1"/>
</dbReference>